<dbReference type="RefSeq" id="WP_176974815.1">
    <property type="nucleotide sequence ID" value="NZ_JABZEO010000001.1"/>
</dbReference>
<dbReference type="EMBL" id="JABZEO010000001">
    <property type="protein sequence ID" value="NVZ08022.1"/>
    <property type="molecule type" value="Genomic_DNA"/>
</dbReference>
<sequence length="145" mass="15859">MLFYCYSRSDGSFQGSGVTEIQNAEVGSTTMMYDGDADTPRYFDGDRWGDTPTPHGPPAAVLPPLPVPDKVSRFQARAALHMHGLLASVEALMADPETDPIARIAWQDAQEFRRHSPTVEAISTLLELTAEQIDTLFVTAGYIEA</sequence>
<organism evidence="1 2">
    <name type="scientific">Allochromatium humboldtianum</name>
    <dbReference type="NCBI Taxonomy" id="504901"/>
    <lineage>
        <taxon>Bacteria</taxon>
        <taxon>Pseudomonadati</taxon>
        <taxon>Pseudomonadota</taxon>
        <taxon>Gammaproteobacteria</taxon>
        <taxon>Chromatiales</taxon>
        <taxon>Chromatiaceae</taxon>
        <taxon>Allochromatium</taxon>
    </lineage>
</organism>
<evidence type="ECO:0000313" key="2">
    <source>
        <dbReference type="Proteomes" id="UP000592294"/>
    </source>
</evidence>
<gene>
    <name evidence="1" type="ORF">HW932_01950</name>
</gene>
<keyword evidence="2" id="KW-1185">Reference proteome</keyword>
<comment type="caution">
    <text evidence="1">The sequence shown here is derived from an EMBL/GenBank/DDBJ whole genome shotgun (WGS) entry which is preliminary data.</text>
</comment>
<dbReference type="Proteomes" id="UP000592294">
    <property type="component" value="Unassembled WGS sequence"/>
</dbReference>
<proteinExistence type="predicted"/>
<dbReference type="AlphaFoldDB" id="A0A850R9R8"/>
<protein>
    <submittedName>
        <fullName evidence="1">Uncharacterized protein</fullName>
    </submittedName>
</protein>
<reference evidence="1 2" key="1">
    <citation type="submission" date="2020-06" db="EMBL/GenBank/DDBJ databases">
        <title>Whole-genome sequence of Allochromatium humboldtianum DSM 21881, type strain.</title>
        <authorList>
            <person name="Kyndt J.A."/>
            <person name="Meyer T.E."/>
        </authorList>
    </citation>
    <scope>NUCLEOTIDE SEQUENCE [LARGE SCALE GENOMIC DNA]</scope>
    <source>
        <strain evidence="1 2">DSM 21881</strain>
    </source>
</reference>
<accession>A0A850R9R8</accession>
<evidence type="ECO:0000313" key="1">
    <source>
        <dbReference type="EMBL" id="NVZ08022.1"/>
    </source>
</evidence>
<name>A0A850R9R8_9GAMM</name>